<evidence type="ECO:0000313" key="2">
    <source>
        <dbReference type="Proteomes" id="UP000464751"/>
    </source>
</evidence>
<protein>
    <submittedName>
        <fullName evidence="1">Uncharacterized protein</fullName>
    </submittedName>
</protein>
<dbReference type="AlphaFoldDB" id="A0A6P1YIM3"/>
<reference evidence="1 2" key="1">
    <citation type="submission" date="2020-02" db="EMBL/GenBank/DDBJ databases">
        <authorList>
            <person name="Li G."/>
        </authorList>
    </citation>
    <scope>NUCLEOTIDE SEQUENCE [LARGE SCALE GENOMIC DNA]</scope>
    <source>
        <strain evidence="1 2">DSM 102029</strain>
    </source>
</reference>
<dbReference type="RefSeq" id="WP_163074067.1">
    <property type="nucleotide sequence ID" value="NZ_CP048630.1"/>
</dbReference>
<name>A0A6P1YIM3_9HYPH</name>
<dbReference type="Proteomes" id="UP000464751">
    <property type="component" value="Chromosome"/>
</dbReference>
<accession>A0A6P1YIM3</accession>
<sequence>MGEKLTPAEMLSAARHLERLPYEASDLATIQHAVPAIVPKLAAKYEPAEGLCYLVSDRLQMAFVVVKSLRKRSIFGKLKPNYTIMMGFDHGDVWEQGPTVPTARAVAFVFDRMEKTDRWMDSEYGRKR</sequence>
<organism evidence="1 2">
    <name type="scientific">Ancylobacter pratisalsi</name>
    <dbReference type="NCBI Taxonomy" id="1745854"/>
    <lineage>
        <taxon>Bacteria</taxon>
        <taxon>Pseudomonadati</taxon>
        <taxon>Pseudomonadota</taxon>
        <taxon>Alphaproteobacteria</taxon>
        <taxon>Hyphomicrobiales</taxon>
        <taxon>Xanthobacteraceae</taxon>
        <taxon>Ancylobacter</taxon>
    </lineage>
</organism>
<proteinExistence type="predicted"/>
<evidence type="ECO:0000313" key="1">
    <source>
        <dbReference type="EMBL" id="QIB32982.1"/>
    </source>
</evidence>
<gene>
    <name evidence="1" type="ORF">G3A50_04080</name>
</gene>
<dbReference type="KEGG" id="apra:G3A50_04080"/>
<dbReference type="EMBL" id="CP048630">
    <property type="protein sequence ID" value="QIB32982.1"/>
    <property type="molecule type" value="Genomic_DNA"/>
</dbReference>
<keyword evidence="2" id="KW-1185">Reference proteome</keyword>